<dbReference type="GO" id="GO:0005886">
    <property type="term" value="C:plasma membrane"/>
    <property type="evidence" value="ECO:0007669"/>
    <property type="project" value="TreeGrafter"/>
</dbReference>
<feature type="transmembrane region" description="Helical" evidence="5">
    <location>
        <begin position="258"/>
        <end position="278"/>
    </location>
</feature>
<feature type="transmembrane region" description="Helical" evidence="5">
    <location>
        <begin position="469"/>
        <end position="493"/>
    </location>
</feature>
<dbReference type="PANTHER" id="PTHR10283">
    <property type="entry name" value="SOLUTE CARRIER FAMILY 13 MEMBER"/>
    <property type="match status" value="1"/>
</dbReference>
<dbReference type="CDD" id="cd01115">
    <property type="entry name" value="SLC13_permease"/>
    <property type="match status" value="1"/>
</dbReference>
<evidence type="ECO:0000256" key="1">
    <source>
        <dbReference type="ARBA" id="ARBA00004141"/>
    </source>
</evidence>
<keyword evidence="4 5" id="KW-0472">Membrane</keyword>
<evidence type="ECO:0000256" key="5">
    <source>
        <dbReference type="SAM" id="Phobius"/>
    </source>
</evidence>
<feature type="transmembrane region" description="Helical" evidence="5">
    <location>
        <begin position="167"/>
        <end position="184"/>
    </location>
</feature>
<gene>
    <name evidence="6" type="ORF">HNQ88_004789</name>
</gene>
<dbReference type="NCBIfam" id="TIGR00785">
    <property type="entry name" value="dass"/>
    <property type="match status" value="1"/>
</dbReference>
<dbReference type="GO" id="GO:0005315">
    <property type="term" value="F:phosphate transmembrane transporter activity"/>
    <property type="evidence" value="ECO:0007669"/>
    <property type="project" value="TreeGrafter"/>
</dbReference>
<evidence type="ECO:0000313" key="7">
    <source>
        <dbReference type="Proteomes" id="UP001185092"/>
    </source>
</evidence>
<dbReference type="PANTHER" id="PTHR10283:SF92">
    <property type="entry name" value="LOW-AFFINITY PHOSPHATE TRANSPORTER PHO91"/>
    <property type="match status" value="1"/>
</dbReference>
<feature type="transmembrane region" description="Helical" evidence="5">
    <location>
        <begin position="298"/>
        <end position="314"/>
    </location>
</feature>
<dbReference type="AlphaFoldDB" id="A0AAE3XSB2"/>
<sequence>MANFLWNFFKPRSNKDALESKAMLDLLRGQDSFVLNRQFWLFIVSSVIASVVTYLMLQAGVVQQASLMTGIFVLAGLLWATEALPLFATALLVIALEVVLLANPIGLDGLGFANGDSPSYRKFFAPISNPIIILFLGGFVLAQASVKEGVDKALAGFILKVFGGKPAMVLLGMMSITAIFSMWMSNTATTAMMMTLTVPMLAQLPKGEPIRKGIVLSIPFAANIGGLGTPIASPPNAVAVGVLSEIGQDVGFLDWMKVGVPLAAVLLFIAWGLLWVFYKPSSKDIELKVGKEKIVGRAWFVIGVFSVTILLWLTEKIHGIPTAVVALIPVVMFTATNVLTRKDINSLEWNILLLIAGGIALGEGMSMTGLDKIIIGKIPLQPETSVAVLTVATLLFSTFMSNTAASNLILPIGIALATSMVGANTPTPKVIGISIALVASMAMSLPVSTPPNVIAYSSGEIETKDFLKLGSIIGFIGLIIVLLFGETLIEIFIGK</sequence>
<keyword evidence="7" id="KW-1185">Reference proteome</keyword>
<feature type="transmembrane region" description="Helical" evidence="5">
    <location>
        <begin position="351"/>
        <end position="375"/>
    </location>
</feature>
<name>A0AAE3XSB2_9BACT</name>
<evidence type="ECO:0000256" key="3">
    <source>
        <dbReference type="ARBA" id="ARBA00022989"/>
    </source>
</evidence>
<feature type="transmembrane region" description="Helical" evidence="5">
    <location>
        <begin position="127"/>
        <end position="146"/>
    </location>
</feature>
<evidence type="ECO:0000256" key="2">
    <source>
        <dbReference type="ARBA" id="ARBA00022692"/>
    </source>
</evidence>
<accession>A0AAE3XSB2</accession>
<keyword evidence="2 5" id="KW-0812">Transmembrane</keyword>
<dbReference type="RefSeq" id="WP_309942715.1">
    <property type="nucleotide sequence ID" value="NZ_AP025308.1"/>
</dbReference>
<reference evidence="6" key="1">
    <citation type="submission" date="2023-07" db="EMBL/GenBank/DDBJ databases">
        <title>Genomic Encyclopedia of Type Strains, Phase IV (KMG-IV): sequencing the most valuable type-strain genomes for metagenomic binning, comparative biology and taxonomic classification.</title>
        <authorList>
            <person name="Goeker M."/>
        </authorList>
    </citation>
    <scope>NUCLEOTIDE SEQUENCE</scope>
    <source>
        <strain evidence="6">DSM 26174</strain>
    </source>
</reference>
<feature type="transmembrane region" description="Helical" evidence="5">
    <location>
        <begin position="387"/>
        <end position="418"/>
    </location>
</feature>
<feature type="transmembrane region" description="Helical" evidence="5">
    <location>
        <begin position="39"/>
        <end position="57"/>
    </location>
</feature>
<dbReference type="Pfam" id="PF00939">
    <property type="entry name" value="Na_sulph_symp"/>
    <property type="match status" value="1"/>
</dbReference>
<protein>
    <submittedName>
        <fullName evidence="6">Sodium-dependent dicarboxylate transporter 2/3/5</fullName>
    </submittedName>
</protein>
<proteinExistence type="predicted"/>
<organism evidence="6 7">
    <name type="scientific">Aureibacter tunicatorum</name>
    <dbReference type="NCBI Taxonomy" id="866807"/>
    <lineage>
        <taxon>Bacteria</taxon>
        <taxon>Pseudomonadati</taxon>
        <taxon>Bacteroidota</taxon>
        <taxon>Cytophagia</taxon>
        <taxon>Cytophagales</taxon>
        <taxon>Persicobacteraceae</taxon>
        <taxon>Aureibacter</taxon>
    </lineage>
</organism>
<evidence type="ECO:0000256" key="4">
    <source>
        <dbReference type="ARBA" id="ARBA00023136"/>
    </source>
</evidence>
<feature type="transmembrane region" description="Helical" evidence="5">
    <location>
        <begin position="430"/>
        <end position="449"/>
    </location>
</feature>
<comment type="caution">
    <text evidence="6">The sequence shown here is derived from an EMBL/GenBank/DDBJ whole genome shotgun (WGS) entry which is preliminary data.</text>
</comment>
<dbReference type="InterPro" id="IPR001898">
    <property type="entry name" value="SLC13A/DASS"/>
</dbReference>
<evidence type="ECO:0000313" key="6">
    <source>
        <dbReference type="EMBL" id="MDR6241702.1"/>
    </source>
</evidence>
<comment type="subcellular location">
    <subcellularLocation>
        <location evidence="1">Membrane</location>
        <topology evidence="1">Multi-pass membrane protein</topology>
    </subcellularLocation>
</comment>
<dbReference type="EMBL" id="JAVDQD010000010">
    <property type="protein sequence ID" value="MDR6241702.1"/>
    <property type="molecule type" value="Genomic_DNA"/>
</dbReference>
<feature type="transmembrane region" description="Helical" evidence="5">
    <location>
        <begin position="320"/>
        <end position="339"/>
    </location>
</feature>
<keyword evidence="3 5" id="KW-1133">Transmembrane helix</keyword>
<dbReference type="Proteomes" id="UP001185092">
    <property type="component" value="Unassembled WGS sequence"/>
</dbReference>